<dbReference type="Pfam" id="PF12796">
    <property type="entry name" value="Ank_2"/>
    <property type="match status" value="3"/>
</dbReference>
<dbReference type="PRINTS" id="PR01415">
    <property type="entry name" value="ANKYRIN"/>
</dbReference>
<feature type="repeat" description="ANK" evidence="3">
    <location>
        <begin position="134"/>
        <end position="166"/>
    </location>
</feature>
<organism evidence="4 5">
    <name type="scientific">Desmophyllum pertusum</name>
    <dbReference type="NCBI Taxonomy" id="174260"/>
    <lineage>
        <taxon>Eukaryota</taxon>
        <taxon>Metazoa</taxon>
        <taxon>Cnidaria</taxon>
        <taxon>Anthozoa</taxon>
        <taxon>Hexacorallia</taxon>
        <taxon>Scleractinia</taxon>
        <taxon>Caryophylliina</taxon>
        <taxon>Caryophylliidae</taxon>
        <taxon>Desmophyllum</taxon>
    </lineage>
</organism>
<reference evidence="4" key="1">
    <citation type="submission" date="2023-01" db="EMBL/GenBank/DDBJ databases">
        <title>Genome assembly of the deep-sea coral Lophelia pertusa.</title>
        <authorList>
            <person name="Herrera S."/>
            <person name="Cordes E."/>
        </authorList>
    </citation>
    <scope>NUCLEOTIDE SEQUENCE</scope>
    <source>
        <strain evidence="4">USNM1676648</strain>
        <tissue evidence="4">Polyp</tissue>
    </source>
</reference>
<protein>
    <submittedName>
        <fullName evidence="4">Transient receptor putative cation channel sub A member 1</fullName>
    </submittedName>
</protein>
<evidence type="ECO:0000256" key="3">
    <source>
        <dbReference type="PROSITE-ProRule" id="PRU00023"/>
    </source>
</evidence>
<keyword evidence="1" id="KW-0677">Repeat</keyword>
<evidence type="ECO:0000313" key="4">
    <source>
        <dbReference type="EMBL" id="KAJ7328233.1"/>
    </source>
</evidence>
<name>A0A9W9YA57_9CNID</name>
<keyword evidence="2 3" id="KW-0040">ANK repeat</keyword>
<dbReference type="PROSITE" id="PS50297">
    <property type="entry name" value="ANK_REP_REGION"/>
    <property type="match status" value="3"/>
</dbReference>
<gene>
    <name evidence="4" type="primary">TRPA1_22</name>
    <name evidence="4" type="ORF">OS493_025113</name>
</gene>
<evidence type="ECO:0000256" key="1">
    <source>
        <dbReference type="ARBA" id="ARBA00022737"/>
    </source>
</evidence>
<dbReference type="InterPro" id="IPR002110">
    <property type="entry name" value="Ankyrin_rpt"/>
</dbReference>
<dbReference type="PANTHER" id="PTHR24198:SF165">
    <property type="entry name" value="ANKYRIN REPEAT-CONTAINING PROTEIN-RELATED"/>
    <property type="match status" value="1"/>
</dbReference>
<keyword evidence="5" id="KW-1185">Reference proteome</keyword>
<dbReference type="SUPFAM" id="SSF48403">
    <property type="entry name" value="Ankyrin repeat"/>
    <property type="match status" value="1"/>
</dbReference>
<dbReference type="Gene3D" id="1.25.40.20">
    <property type="entry name" value="Ankyrin repeat-containing domain"/>
    <property type="match status" value="3"/>
</dbReference>
<feature type="repeat" description="ANK" evidence="3">
    <location>
        <begin position="308"/>
        <end position="336"/>
    </location>
</feature>
<feature type="repeat" description="ANK" evidence="3">
    <location>
        <begin position="167"/>
        <end position="199"/>
    </location>
</feature>
<keyword evidence="4" id="KW-0675">Receptor</keyword>
<dbReference type="InterPro" id="IPR036770">
    <property type="entry name" value="Ankyrin_rpt-contain_sf"/>
</dbReference>
<evidence type="ECO:0000313" key="5">
    <source>
        <dbReference type="Proteomes" id="UP001163046"/>
    </source>
</evidence>
<dbReference type="SMART" id="SM00248">
    <property type="entry name" value="ANK"/>
    <property type="match status" value="8"/>
</dbReference>
<dbReference type="PROSITE" id="PS50088">
    <property type="entry name" value="ANK_REPEAT"/>
    <property type="match status" value="3"/>
</dbReference>
<dbReference type="PANTHER" id="PTHR24198">
    <property type="entry name" value="ANKYRIN REPEAT AND PROTEIN KINASE DOMAIN-CONTAINING PROTEIN"/>
    <property type="match status" value="1"/>
</dbReference>
<sequence>MDNADICKILVENNATLSPMDGEQMTPVARTMERGAQKSAQYLLQIAEQKQGSVDDLMYNVDIDGSSLLHLAVNSGVLGVVEICVKYGVRIRQPRGVDKVTAFHMACEQGSMSIVQYLTSKDSAVCRITLVDHRGRTPLHMAARKNHAHVVEFLLENGAALGPKDDERRSPLFTAANFGADSVVKLLMERGADVTIRDTNLKSVLHAAVGDFKSMEALLQVKVVMSPTAAALITEKDVDGFSPVHYAAKRGDLKNTKLFVAKNRASSSVLSNTLDTPIHVASRYGWTDIVELLMDNQNVKIINLRNSQGKTALHFACAEGHDYTAEALLRMGAMMDRYWHK</sequence>
<dbReference type="OrthoDB" id="1661883at2759"/>
<dbReference type="EMBL" id="MU827797">
    <property type="protein sequence ID" value="KAJ7328233.1"/>
    <property type="molecule type" value="Genomic_DNA"/>
</dbReference>
<evidence type="ECO:0000256" key="2">
    <source>
        <dbReference type="ARBA" id="ARBA00023043"/>
    </source>
</evidence>
<dbReference type="Proteomes" id="UP001163046">
    <property type="component" value="Unassembled WGS sequence"/>
</dbReference>
<proteinExistence type="predicted"/>
<dbReference type="AlphaFoldDB" id="A0A9W9YA57"/>
<comment type="caution">
    <text evidence="4">The sequence shown here is derived from an EMBL/GenBank/DDBJ whole genome shotgun (WGS) entry which is preliminary data.</text>
</comment>
<accession>A0A9W9YA57</accession>